<sequence>MKMEEARNMRERLRTIGLEEFVRENITNDKYSIRKIATAFGIRPYLPYGDAFYYQIVGQAMLRELARRQKLPQYNTIDDAVSLLQSKKNIMVITGAGISTSLGIPDFRSKNTGFYSQLLARGFESPEDVFDIENFDMDPRTFYELAGEILPVLDKTSPTHAFIRLLQDKGKLLTNYTQNIDNIEAAAGIDPAHLIQCHGSWATATCRKCKAQVPGATIFSDVKAKRVARCTACVQRLSAQQQQPKKRKRAPNSNSNSSSRSRGKHGHVYSDDDSDGQYDIPEPGVMKPDITFFGEQLPNTFFDRLTDHDREKVDLVVIVGTSMKVAPVSEIPNFIPKDVPCVYISREPVEHINFDVTLLGYCDDVVSELCRRAGWGLDHPMALKGKADVSRFDEGDGSRWKVTRPVESS</sequence>
<gene>
    <name evidence="1" type="primary">SIR2</name>
    <name evidence="1" type="ORF">M8818_006907</name>
</gene>
<comment type="caution">
    <text evidence="1">The sequence shown here is derived from an EMBL/GenBank/DDBJ whole genome shotgun (WGS) entry which is preliminary data.</text>
</comment>
<evidence type="ECO:0000313" key="2">
    <source>
        <dbReference type="Proteomes" id="UP001320706"/>
    </source>
</evidence>
<proteinExistence type="predicted"/>
<reference evidence="1" key="1">
    <citation type="submission" date="2024-02" db="EMBL/GenBank/DDBJ databases">
        <title>Metagenome Assembled Genome of Zalaria obscura JY119.</title>
        <authorList>
            <person name="Vighnesh L."/>
            <person name="Jagadeeshwari U."/>
            <person name="Venkata Ramana C."/>
            <person name="Sasikala C."/>
        </authorList>
    </citation>
    <scope>NUCLEOTIDE SEQUENCE</scope>
    <source>
        <strain evidence="1">JY119</strain>
    </source>
</reference>
<accession>A0ACC3S663</accession>
<keyword evidence="2" id="KW-1185">Reference proteome</keyword>
<protein>
    <submittedName>
        <fullName evidence="1">NAD-dependent histone deacetylase sir2</fullName>
    </submittedName>
</protein>
<organism evidence="1 2">
    <name type="scientific">Zalaria obscura</name>
    <dbReference type="NCBI Taxonomy" id="2024903"/>
    <lineage>
        <taxon>Eukaryota</taxon>
        <taxon>Fungi</taxon>
        <taxon>Dikarya</taxon>
        <taxon>Ascomycota</taxon>
        <taxon>Pezizomycotina</taxon>
        <taxon>Dothideomycetes</taxon>
        <taxon>Dothideomycetidae</taxon>
        <taxon>Dothideales</taxon>
        <taxon>Zalariaceae</taxon>
        <taxon>Zalaria</taxon>
    </lineage>
</organism>
<dbReference type="EMBL" id="JAMKPW020000041">
    <property type="protein sequence ID" value="KAK8196740.1"/>
    <property type="molecule type" value="Genomic_DNA"/>
</dbReference>
<evidence type="ECO:0000313" key="1">
    <source>
        <dbReference type="EMBL" id="KAK8196740.1"/>
    </source>
</evidence>
<dbReference type="Proteomes" id="UP001320706">
    <property type="component" value="Unassembled WGS sequence"/>
</dbReference>
<name>A0ACC3S663_9PEZI</name>